<dbReference type="EC" id="6.4.1.2" evidence="10"/>
<organism evidence="10 11">
    <name type="scientific">Tianweitania sediminis</name>
    <dbReference type="NCBI Taxonomy" id="1502156"/>
    <lineage>
        <taxon>Bacteria</taxon>
        <taxon>Pseudomonadati</taxon>
        <taxon>Pseudomonadota</taxon>
        <taxon>Alphaproteobacteria</taxon>
        <taxon>Hyphomicrobiales</taxon>
        <taxon>Phyllobacteriaceae</taxon>
        <taxon>Tianweitania</taxon>
    </lineage>
</organism>
<dbReference type="GO" id="GO:0005524">
    <property type="term" value="F:ATP binding"/>
    <property type="evidence" value="ECO:0007669"/>
    <property type="project" value="UniProtKB-UniRule"/>
</dbReference>
<feature type="domain" description="ATP-grasp" evidence="8">
    <location>
        <begin position="123"/>
        <end position="320"/>
    </location>
</feature>
<dbReference type="Pfam" id="PF02785">
    <property type="entry name" value="Biotin_carb_C"/>
    <property type="match status" value="1"/>
</dbReference>
<dbReference type="SUPFAM" id="SSF51246">
    <property type="entry name" value="Rudiment single hybrid motif"/>
    <property type="match status" value="1"/>
</dbReference>
<dbReference type="Gene3D" id="3.30.470.20">
    <property type="entry name" value="ATP-grasp fold, B domain"/>
    <property type="match status" value="1"/>
</dbReference>
<dbReference type="SUPFAM" id="SSF52440">
    <property type="entry name" value="PreATP-grasp domain"/>
    <property type="match status" value="1"/>
</dbReference>
<dbReference type="InterPro" id="IPR005479">
    <property type="entry name" value="CPAse_ATP-bd"/>
</dbReference>
<dbReference type="PROSITE" id="PS50979">
    <property type="entry name" value="BC"/>
    <property type="match status" value="1"/>
</dbReference>
<dbReference type="GO" id="GO:0046872">
    <property type="term" value="F:metal ion binding"/>
    <property type="evidence" value="ECO:0007669"/>
    <property type="project" value="InterPro"/>
</dbReference>
<comment type="cofactor">
    <cofactor evidence="1">
        <name>biotin</name>
        <dbReference type="ChEBI" id="CHEBI:57586"/>
    </cofactor>
</comment>
<dbReference type="Proteomes" id="UP000666240">
    <property type="component" value="Unassembled WGS sequence"/>
</dbReference>
<dbReference type="Pfam" id="PF02786">
    <property type="entry name" value="CPSase_L_D2"/>
    <property type="match status" value="1"/>
</dbReference>
<dbReference type="InterPro" id="IPR016185">
    <property type="entry name" value="PreATP-grasp_dom_sf"/>
</dbReference>
<dbReference type="GO" id="GO:0003989">
    <property type="term" value="F:acetyl-CoA carboxylase activity"/>
    <property type="evidence" value="ECO:0007669"/>
    <property type="project" value="UniProtKB-EC"/>
</dbReference>
<evidence type="ECO:0000256" key="1">
    <source>
        <dbReference type="ARBA" id="ARBA00001953"/>
    </source>
</evidence>
<keyword evidence="2 10" id="KW-0436">Ligase</keyword>
<dbReference type="InterPro" id="IPR011054">
    <property type="entry name" value="Rudment_hybrid_motif"/>
</dbReference>
<dbReference type="SMART" id="SM00878">
    <property type="entry name" value="Biotin_carb_C"/>
    <property type="match status" value="1"/>
</dbReference>
<dbReference type="FunFam" id="3.30.1490.20:FF:000003">
    <property type="entry name" value="acetyl-CoA carboxylase isoform X1"/>
    <property type="match status" value="1"/>
</dbReference>
<dbReference type="FunFam" id="3.30.470.20:FF:000028">
    <property type="entry name" value="Methylcrotonoyl-CoA carboxylase subunit alpha, mitochondrial"/>
    <property type="match status" value="1"/>
</dbReference>
<dbReference type="PROSITE" id="PS50975">
    <property type="entry name" value="ATP_GRASP"/>
    <property type="match status" value="1"/>
</dbReference>
<sequence length="650" mass="70043">MSGRIEKILVANRGEIACRIIRSARAKGIATVAVYSDADRDALHVAMADESVRIGPPPVPQSYLKGDHIIEAALRTGADAVHPGYGFLSENASFAEAVSSAGLVFIGPSPEAIRAMGDKAEAKQRMIEAGVPCVPGYQGGDQSEERLLAAAREIGFPVMLKASAGGGGRGMRLVAEEAAFARLLRTARSEAQNAFGDERMLIEKAVVKPRHIEIQIFGDAAGNLIHLAERDCSIQRRHQKIVEEAPSPGVTPRMRKAMGEAAIKAAAALAYQGAGTVEFLLDADGSFYFLEMNTRLQVEHPVTELITGLDLVSMQIDVAEGLPLPLSQDEVTISGHAIEVRLYAEDPVGDFMPQTGRVKEWIAPQGPGVRVDHGLRAGTEVSAFYDPMLAKIIAWGKNREEARRRLLRALADTRIFGLTNNRSFLMDALAAQTFIDGKATTAFIEETYPDGYGANEPPADYLKALAAAWFCRDAAWRNNRWSRSRVKLTVGEGEPEWFAVEKGLEEMHVVSLLGERRSIALLSAKGGVLHYREANVTHAVPFHATEDEIVLVTGVAQWRIRDVTMVAPAALEADSAGGSVRAPITGMVISLEVTEGQRVERGQVLATLEAMKMQHIVMAPVAGLVGTVAIAEGAQISARDLIVEIIEEGA</sequence>
<keyword evidence="3 6" id="KW-0547">Nucleotide-binding</keyword>
<dbReference type="InterPro" id="IPR050856">
    <property type="entry name" value="Biotin_carboxylase_complex"/>
</dbReference>
<dbReference type="Gene3D" id="2.40.50.100">
    <property type="match status" value="1"/>
</dbReference>
<evidence type="ECO:0000259" key="7">
    <source>
        <dbReference type="PROSITE" id="PS50968"/>
    </source>
</evidence>
<dbReference type="PROSITE" id="PS50968">
    <property type="entry name" value="BIOTINYL_LIPOYL"/>
    <property type="match status" value="1"/>
</dbReference>
<proteinExistence type="predicted"/>
<comment type="caution">
    <text evidence="10">The sequence shown here is derived from an EMBL/GenBank/DDBJ whole genome shotgun (WGS) entry which is preliminary data.</text>
</comment>
<dbReference type="InterPro" id="IPR005482">
    <property type="entry name" value="Biotin_COase_C"/>
</dbReference>
<keyword evidence="11" id="KW-1185">Reference proteome</keyword>
<dbReference type="PROSITE" id="PS00866">
    <property type="entry name" value="CPSASE_1"/>
    <property type="match status" value="1"/>
</dbReference>
<dbReference type="InterPro" id="IPR011761">
    <property type="entry name" value="ATP-grasp"/>
</dbReference>
<dbReference type="InterPro" id="IPR011764">
    <property type="entry name" value="Biotin_carboxylation_dom"/>
</dbReference>
<evidence type="ECO:0000256" key="4">
    <source>
        <dbReference type="ARBA" id="ARBA00022840"/>
    </source>
</evidence>
<dbReference type="PROSITE" id="PS00188">
    <property type="entry name" value="BIOTIN"/>
    <property type="match status" value="1"/>
</dbReference>
<reference evidence="10" key="1">
    <citation type="submission" date="2021-03" db="EMBL/GenBank/DDBJ databases">
        <title>Genome sequencing and assembly of Tianweitania sediminis.</title>
        <authorList>
            <person name="Chhetri G."/>
        </authorList>
    </citation>
    <scope>NUCLEOTIDE SEQUENCE</scope>
    <source>
        <strain evidence="10">Z8</strain>
    </source>
</reference>
<evidence type="ECO:0000313" key="10">
    <source>
        <dbReference type="EMBL" id="MBP0439939.1"/>
    </source>
</evidence>
<accession>A0A8J7UI65</accession>
<dbReference type="EMBL" id="JAGIYY010000005">
    <property type="protein sequence ID" value="MBP0439939.1"/>
    <property type="molecule type" value="Genomic_DNA"/>
</dbReference>
<gene>
    <name evidence="10" type="ORF">J5Y06_14870</name>
</gene>
<evidence type="ECO:0000256" key="6">
    <source>
        <dbReference type="PROSITE-ProRule" id="PRU00409"/>
    </source>
</evidence>
<keyword evidence="5" id="KW-0092">Biotin</keyword>
<evidence type="ECO:0000259" key="9">
    <source>
        <dbReference type="PROSITE" id="PS50979"/>
    </source>
</evidence>
<dbReference type="FunFam" id="3.40.50.20:FF:000010">
    <property type="entry name" value="Propionyl-CoA carboxylase subunit alpha"/>
    <property type="match status" value="1"/>
</dbReference>
<evidence type="ECO:0000313" key="11">
    <source>
        <dbReference type="Proteomes" id="UP000666240"/>
    </source>
</evidence>
<dbReference type="Pfam" id="PF00289">
    <property type="entry name" value="Biotin_carb_N"/>
    <property type="match status" value="1"/>
</dbReference>
<evidence type="ECO:0000256" key="5">
    <source>
        <dbReference type="ARBA" id="ARBA00023267"/>
    </source>
</evidence>
<dbReference type="PANTHER" id="PTHR18866:SF33">
    <property type="entry name" value="METHYLCROTONOYL-COA CARBOXYLASE SUBUNIT ALPHA, MITOCHONDRIAL-RELATED"/>
    <property type="match status" value="1"/>
</dbReference>
<dbReference type="AlphaFoldDB" id="A0A8J7UI65"/>
<feature type="domain" description="Biotin carboxylation" evidence="9">
    <location>
        <begin position="4"/>
        <end position="449"/>
    </location>
</feature>
<evidence type="ECO:0000256" key="3">
    <source>
        <dbReference type="ARBA" id="ARBA00022741"/>
    </source>
</evidence>
<dbReference type="RefSeq" id="WP_209335983.1">
    <property type="nucleotide sequence ID" value="NZ_JAGIYY010000005.1"/>
</dbReference>
<name>A0A8J7UI65_9HYPH</name>
<dbReference type="SUPFAM" id="SSF56059">
    <property type="entry name" value="Glutathione synthetase ATP-binding domain-like"/>
    <property type="match status" value="1"/>
</dbReference>
<dbReference type="InterPro" id="IPR005481">
    <property type="entry name" value="BC-like_N"/>
</dbReference>
<evidence type="ECO:0000256" key="2">
    <source>
        <dbReference type="ARBA" id="ARBA00022598"/>
    </source>
</evidence>
<evidence type="ECO:0000259" key="8">
    <source>
        <dbReference type="PROSITE" id="PS50975"/>
    </source>
</evidence>
<dbReference type="CDD" id="cd06850">
    <property type="entry name" value="biotinyl_domain"/>
    <property type="match status" value="1"/>
</dbReference>
<dbReference type="Pfam" id="PF00364">
    <property type="entry name" value="Biotin_lipoyl"/>
    <property type="match status" value="1"/>
</dbReference>
<dbReference type="PROSITE" id="PS00867">
    <property type="entry name" value="CPSASE_2"/>
    <property type="match status" value="1"/>
</dbReference>
<dbReference type="SUPFAM" id="SSF51230">
    <property type="entry name" value="Single hybrid motif"/>
    <property type="match status" value="1"/>
</dbReference>
<dbReference type="InterPro" id="IPR011053">
    <property type="entry name" value="Single_hybrid_motif"/>
</dbReference>
<protein>
    <submittedName>
        <fullName evidence="10">Acetyl-CoA carboxylase biotin carboxylase subunit</fullName>
        <ecNumber evidence="10">6.4.1.2</ecNumber>
    </submittedName>
</protein>
<dbReference type="PANTHER" id="PTHR18866">
    <property type="entry name" value="CARBOXYLASE:PYRUVATE/ACETYL-COA/PROPIONYL-COA CARBOXYLASE"/>
    <property type="match status" value="1"/>
</dbReference>
<dbReference type="InterPro" id="IPR001882">
    <property type="entry name" value="Biotin_BS"/>
</dbReference>
<feature type="domain" description="Lipoyl-binding" evidence="7">
    <location>
        <begin position="569"/>
        <end position="646"/>
    </location>
</feature>
<dbReference type="InterPro" id="IPR000089">
    <property type="entry name" value="Biotin_lipoyl"/>
</dbReference>
<keyword evidence="4 6" id="KW-0067">ATP-binding</keyword>
<dbReference type="NCBIfam" id="NF006367">
    <property type="entry name" value="PRK08591.1"/>
    <property type="match status" value="1"/>
</dbReference>